<evidence type="ECO:0000313" key="7">
    <source>
        <dbReference type="EMBL" id="KAG1304004.1"/>
    </source>
</evidence>
<dbReference type="Pfam" id="PF00412">
    <property type="entry name" value="LIM"/>
    <property type="match status" value="1"/>
</dbReference>
<dbReference type="Proteomes" id="UP000716291">
    <property type="component" value="Unassembled WGS sequence"/>
</dbReference>
<dbReference type="CDD" id="cd08368">
    <property type="entry name" value="LIM"/>
    <property type="match status" value="1"/>
</dbReference>
<evidence type="ECO:0008006" key="9">
    <source>
        <dbReference type="Google" id="ProtNLM"/>
    </source>
</evidence>
<reference evidence="7" key="1">
    <citation type="journal article" date="2020" name="Microb. Genom.">
        <title>Genetic diversity of clinical and environmental Mucorales isolates obtained from an investigation of mucormycosis cases among solid organ transplant recipients.</title>
        <authorList>
            <person name="Nguyen M.H."/>
            <person name="Kaul D."/>
            <person name="Muto C."/>
            <person name="Cheng S.J."/>
            <person name="Richter R.A."/>
            <person name="Bruno V.M."/>
            <person name="Liu G."/>
            <person name="Beyhan S."/>
            <person name="Sundermann A.J."/>
            <person name="Mounaud S."/>
            <person name="Pasculle A.W."/>
            <person name="Nierman W.C."/>
            <person name="Driscoll E."/>
            <person name="Cumbie R."/>
            <person name="Clancy C.J."/>
            <person name="Dupont C.L."/>
        </authorList>
    </citation>
    <scope>NUCLEOTIDE SEQUENCE</scope>
    <source>
        <strain evidence="7">GL11</strain>
    </source>
</reference>
<evidence type="ECO:0000256" key="4">
    <source>
        <dbReference type="PROSITE-ProRule" id="PRU00125"/>
    </source>
</evidence>
<dbReference type="PROSITE" id="PS00478">
    <property type="entry name" value="LIM_DOMAIN_1"/>
    <property type="match status" value="1"/>
</dbReference>
<name>A0A9P6X2Y5_RHIOR</name>
<dbReference type="Gene3D" id="1.10.555.10">
    <property type="entry name" value="Rho GTPase activation protein"/>
    <property type="match status" value="1"/>
</dbReference>
<keyword evidence="8" id="KW-1185">Reference proteome</keyword>
<dbReference type="OrthoDB" id="20689at2759"/>
<organism evidence="7 8">
    <name type="scientific">Rhizopus oryzae</name>
    <name type="common">Mucormycosis agent</name>
    <name type="synonym">Rhizopus arrhizus var. delemar</name>
    <dbReference type="NCBI Taxonomy" id="64495"/>
    <lineage>
        <taxon>Eukaryota</taxon>
        <taxon>Fungi</taxon>
        <taxon>Fungi incertae sedis</taxon>
        <taxon>Mucoromycota</taxon>
        <taxon>Mucoromycotina</taxon>
        <taxon>Mucoromycetes</taxon>
        <taxon>Mucorales</taxon>
        <taxon>Mucorineae</taxon>
        <taxon>Rhizopodaceae</taxon>
        <taxon>Rhizopus</taxon>
    </lineage>
</organism>
<evidence type="ECO:0000256" key="1">
    <source>
        <dbReference type="ARBA" id="ARBA00022468"/>
    </source>
</evidence>
<evidence type="ECO:0000259" key="6">
    <source>
        <dbReference type="PROSITE" id="PS50238"/>
    </source>
</evidence>
<dbReference type="SUPFAM" id="SSF48350">
    <property type="entry name" value="GTPase activation domain, GAP"/>
    <property type="match status" value="1"/>
</dbReference>
<protein>
    <recommendedName>
        <fullName evidence="9">Rho-GAP domain-containing protein</fullName>
    </recommendedName>
</protein>
<evidence type="ECO:0000259" key="5">
    <source>
        <dbReference type="PROSITE" id="PS50023"/>
    </source>
</evidence>
<dbReference type="PROSITE" id="PS50238">
    <property type="entry name" value="RHOGAP"/>
    <property type="match status" value="1"/>
</dbReference>
<evidence type="ECO:0000313" key="8">
    <source>
        <dbReference type="Proteomes" id="UP000716291"/>
    </source>
</evidence>
<keyword evidence="2 4" id="KW-0479">Metal-binding</keyword>
<dbReference type="Gene3D" id="2.10.110.10">
    <property type="entry name" value="Cysteine Rich Protein"/>
    <property type="match status" value="1"/>
</dbReference>
<feature type="domain" description="Rho-GAP" evidence="6">
    <location>
        <begin position="462"/>
        <end position="660"/>
    </location>
</feature>
<dbReference type="PANTHER" id="PTHR23176">
    <property type="entry name" value="RHO/RAC/CDC GTPASE-ACTIVATING PROTEIN"/>
    <property type="match status" value="1"/>
</dbReference>
<dbReference type="Pfam" id="PF00620">
    <property type="entry name" value="RhoGAP"/>
    <property type="match status" value="1"/>
</dbReference>
<dbReference type="InterPro" id="IPR000198">
    <property type="entry name" value="RhoGAP_dom"/>
</dbReference>
<dbReference type="InterPro" id="IPR001781">
    <property type="entry name" value="Znf_LIM"/>
</dbReference>
<dbReference type="GO" id="GO:0007165">
    <property type="term" value="P:signal transduction"/>
    <property type="evidence" value="ECO:0007669"/>
    <property type="project" value="InterPro"/>
</dbReference>
<accession>A0A9P6X2Y5</accession>
<dbReference type="EMBL" id="JAANQT010001773">
    <property type="protein sequence ID" value="KAG1304004.1"/>
    <property type="molecule type" value="Genomic_DNA"/>
</dbReference>
<evidence type="ECO:0000256" key="2">
    <source>
        <dbReference type="ARBA" id="ARBA00022723"/>
    </source>
</evidence>
<dbReference type="AlphaFoldDB" id="A0A9P6X2Y5"/>
<dbReference type="SUPFAM" id="SSF57716">
    <property type="entry name" value="Glucocorticoid receptor-like (DNA-binding domain)"/>
    <property type="match status" value="1"/>
</dbReference>
<evidence type="ECO:0000256" key="3">
    <source>
        <dbReference type="ARBA" id="ARBA00022833"/>
    </source>
</evidence>
<keyword evidence="3 4" id="KW-0862">Zinc</keyword>
<comment type="caution">
    <text evidence="7">The sequence shown here is derived from an EMBL/GenBank/DDBJ whole genome shotgun (WGS) entry which is preliminary data.</text>
</comment>
<dbReference type="PANTHER" id="PTHR23176:SF129">
    <property type="entry name" value="RHO GTPASE ACTIVATING PROTEIN AT 16F, ISOFORM E-RELATED"/>
    <property type="match status" value="1"/>
</dbReference>
<gene>
    <name evidence="7" type="ORF">G6F64_009583</name>
</gene>
<keyword evidence="1" id="KW-0343">GTPase activation</keyword>
<dbReference type="GO" id="GO:0005737">
    <property type="term" value="C:cytoplasm"/>
    <property type="evidence" value="ECO:0007669"/>
    <property type="project" value="TreeGrafter"/>
</dbReference>
<sequence length="691" mass="78411">MIYKFWGVKLAPLHQPGSDELIKCQAMIENTVNRVWTDLSSFEESAANCISDMLLHVASGSYSETIDVTNQFIMHLEVLFNALDFIDLQLISFGSSLNCSREASFVCSQILQFLELLNHPSPTITQDLSSLVTGLAQNLKSLIRIGLSTSLRLEQELEIENTILNFLQYLLALEKKRVWIDGRYWFKENIAQIEQLNITCHQCNLTITEEYYTCRELYWHPSCFQCSVCSEHINYKEPVAFDERNQPICCAVPNQTLFTCTYVSLLQHLLYNLKLHLSQVTNKQALYNKEDNTVLLLGSKRRKSLLGILNKQQQQPTETNKIHLGQVQSSYEIRRAFSMGSSSAPISNLFRKHSKKSPKRASVFSLHGHAFIQTLPSSQDCLLHHVAALSLQPLLNNAVLDTKSSPPAHHPSVLWGKLMTHIKAKNMNEHRIFGVPLSVVVNRDKERTRTKTNAMTCFDFSTGLTASFSENASIPIFIKSLITTILQTDMSVEGVFRKNGNIRQLKLLADSIDKLNDQTLSEQSIGEAQRRLLVNQSPIQLAALLKRYLRELPEPLLTFGLYKLFIQCGKMDNSKHLLHIACCLLPKPNRDTMLMIFCCLKWIGGFSETNRMDICNLARVIAPSVLYSSPPHTCDGELRQGTQDEILVIENLIKYSDDMSVIPPDLIILPIQTDEKKNGQRRLSWIPGKNK</sequence>
<dbReference type="GO" id="GO:0046872">
    <property type="term" value="F:metal ion binding"/>
    <property type="evidence" value="ECO:0007669"/>
    <property type="project" value="UniProtKB-KW"/>
</dbReference>
<proteinExistence type="predicted"/>
<dbReference type="GO" id="GO:0005096">
    <property type="term" value="F:GTPase activator activity"/>
    <property type="evidence" value="ECO:0007669"/>
    <property type="project" value="UniProtKB-KW"/>
</dbReference>
<dbReference type="SMART" id="SM00132">
    <property type="entry name" value="LIM"/>
    <property type="match status" value="1"/>
</dbReference>
<feature type="domain" description="LIM zinc-binding" evidence="5">
    <location>
        <begin position="198"/>
        <end position="260"/>
    </location>
</feature>
<dbReference type="SMART" id="SM00324">
    <property type="entry name" value="RhoGAP"/>
    <property type="match status" value="1"/>
</dbReference>
<dbReference type="InterPro" id="IPR050729">
    <property type="entry name" value="Rho-GAP"/>
</dbReference>
<dbReference type="InterPro" id="IPR008936">
    <property type="entry name" value="Rho_GTPase_activation_prot"/>
</dbReference>
<dbReference type="PROSITE" id="PS50023">
    <property type="entry name" value="LIM_DOMAIN_2"/>
    <property type="match status" value="1"/>
</dbReference>
<keyword evidence="4" id="KW-0440">LIM domain</keyword>